<dbReference type="InterPro" id="IPR036426">
    <property type="entry name" value="Bulb-type_lectin_dom_sf"/>
</dbReference>
<accession>A0A7J7HJB9</accession>
<sequence length="666" mass="74879">MILFLILPLSYLHHEKHIIHRDLKPSNLLVNHRGEVKITDFGVRAILQGTAGQANTFVGTYNYMSPERICGSKYGSRNMALEATFGAWVVTTIAGLSMGDGASSGLPLGANPRRKSTWDSVVAKFQKKLSSWKRRLLSFAGRLTLIKSALSNLPLYFLSIFKMPKGIVKAISKIQANFLWGSSAASRKVHMVKWREVTKGKKQGGLGIRDLGVVNECLLLKWWWRYGSEDTALWKDVICSSLSIEKEDTLQQMCAKIGASGRWQLQFRRPLLSWEEEELQRLVEELACSTWSAGHAGSDLPWTAGLVGSVLLQAVFAISKSDCNIDLTNSTLLAQRGINSSWVSPSGDFTFGFQQVEPSNNENIFFLLAIWFDQIPDKTIVWPANGVLVREGSKVTVTTEGGLQLFDQESDVIWNTATNLTSSRPSCAAMLDTGNFDDGNLVMYAVSIPMPTQVIYRPYWARGTLKANSKSQLIFDQTGGYVYVKQGISDVYNFTRNMGSKQDFYHMARIDFDGVFRLYNEQRKRSCSLSWSVVQHIPNDVCSLIQGKLCSSACAYNSYCTVDTNGKARCLCPEGYSLVDPFNIQKGCKPNFQLPNCQEDGWETKPEMIEFKELNNTHWALGDYDVQRGPKANKMTHFSFCFHFISEETAKYAVKFKHFRNECDKQ</sequence>
<dbReference type="InterPro" id="IPR008271">
    <property type="entry name" value="Ser/Thr_kinase_AS"/>
</dbReference>
<dbReference type="SUPFAM" id="SSF51110">
    <property type="entry name" value="alpha-D-mannose-specific plant lectins"/>
    <property type="match status" value="1"/>
</dbReference>
<dbReference type="Pfam" id="PF00069">
    <property type="entry name" value="Pkinase"/>
    <property type="match status" value="1"/>
</dbReference>
<feature type="domain" description="EGF-like" evidence="6">
    <location>
        <begin position="546"/>
        <end position="582"/>
    </location>
</feature>
<dbReference type="SMART" id="SM00108">
    <property type="entry name" value="B_lectin"/>
    <property type="match status" value="1"/>
</dbReference>
<keyword evidence="1 4" id="KW-0245">EGF-like domain</keyword>
<evidence type="ECO:0000256" key="3">
    <source>
        <dbReference type="ARBA" id="ARBA00023180"/>
    </source>
</evidence>
<evidence type="ECO:0000256" key="4">
    <source>
        <dbReference type="PROSITE-ProRule" id="PRU00076"/>
    </source>
</evidence>
<organism evidence="8 9">
    <name type="scientific">Camellia sinensis</name>
    <name type="common">Tea plant</name>
    <name type="synonym">Thea sinensis</name>
    <dbReference type="NCBI Taxonomy" id="4442"/>
    <lineage>
        <taxon>Eukaryota</taxon>
        <taxon>Viridiplantae</taxon>
        <taxon>Streptophyta</taxon>
        <taxon>Embryophyta</taxon>
        <taxon>Tracheophyta</taxon>
        <taxon>Spermatophyta</taxon>
        <taxon>Magnoliopsida</taxon>
        <taxon>eudicotyledons</taxon>
        <taxon>Gunneridae</taxon>
        <taxon>Pentapetalae</taxon>
        <taxon>asterids</taxon>
        <taxon>Ericales</taxon>
        <taxon>Theaceae</taxon>
        <taxon>Camellia</taxon>
    </lineage>
</organism>
<comment type="caution">
    <text evidence="4">Lacks conserved residue(s) required for the propagation of feature annotation.</text>
</comment>
<reference evidence="8 9" key="2">
    <citation type="submission" date="2020-07" db="EMBL/GenBank/DDBJ databases">
        <title>Genome assembly of wild tea tree DASZ reveals pedigree and selection history of tea varieties.</title>
        <authorList>
            <person name="Zhang W."/>
        </authorList>
    </citation>
    <scope>NUCLEOTIDE SEQUENCE [LARGE SCALE GENOMIC DNA]</scope>
    <source>
        <strain evidence="9">cv. G240</strain>
        <tissue evidence="8">Leaf</tissue>
    </source>
</reference>
<protein>
    <recommendedName>
        <fullName evidence="10">Protein kinase domain-containing protein</fullName>
    </recommendedName>
</protein>
<keyword evidence="4" id="KW-1015">Disulfide bond</keyword>
<name>A0A7J7HJB9_CAMSI</name>
<dbReference type="InterPro" id="IPR000742">
    <property type="entry name" value="EGF"/>
</dbReference>
<dbReference type="PROSITE" id="PS50927">
    <property type="entry name" value="BULB_LECTIN"/>
    <property type="match status" value="1"/>
</dbReference>
<dbReference type="InterPro" id="IPR011009">
    <property type="entry name" value="Kinase-like_dom_sf"/>
</dbReference>
<evidence type="ECO:0000256" key="2">
    <source>
        <dbReference type="ARBA" id="ARBA00022729"/>
    </source>
</evidence>
<evidence type="ECO:0000313" key="9">
    <source>
        <dbReference type="Proteomes" id="UP000593564"/>
    </source>
</evidence>
<feature type="disulfide bond" evidence="4">
    <location>
        <begin position="550"/>
        <end position="560"/>
    </location>
</feature>
<dbReference type="InterPro" id="IPR051343">
    <property type="entry name" value="G-type_lectin_kinases/EP1-like"/>
</dbReference>
<dbReference type="InterPro" id="IPR001480">
    <property type="entry name" value="Bulb-type_lectin_dom"/>
</dbReference>
<dbReference type="PANTHER" id="PTHR47976:SF2">
    <property type="entry name" value="RECEPTOR-LIKE SERINE_THREONINE-PROTEIN KINASE"/>
    <property type="match status" value="1"/>
</dbReference>
<evidence type="ECO:0008006" key="10">
    <source>
        <dbReference type="Google" id="ProtNLM"/>
    </source>
</evidence>
<evidence type="ECO:0000313" key="8">
    <source>
        <dbReference type="EMBL" id="KAF5952992.1"/>
    </source>
</evidence>
<dbReference type="InterPro" id="IPR000719">
    <property type="entry name" value="Prot_kinase_dom"/>
</dbReference>
<dbReference type="Gene3D" id="1.10.510.10">
    <property type="entry name" value="Transferase(Phosphotransferase) domain 1"/>
    <property type="match status" value="1"/>
</dbReference>
<evidence type="ECO:0000256" key="1">
    <source>
        <dbReference type="ARBA" id="ARBA00022536"/>
    </source>
</evidence>
<dbReference type="AlphaFoldDB" id="A0A7J7HJB9"/>
<comment type="caution">
    <text evidence="8">The sequence shown here is derived from an EMBL/GenBank/DDBJ whole genome shotgun (WGS) entry which is preliminary data.</text>
</comment>
<feature type="domain" description="Protein kinase" evidence="5">
    <location>
        <begin position="1"/>
        <end position="156"/>
    </location>
</feature>
<evidence type="ECO:0000259" key="7">
    <source>
        <dbReference type="PROSITE" id="PS50927"/>
    </source>
</evidence>
<dbReference type="SUPFAM" id="SSF56112">
    <property type="entry name" value="Protein kinase-like (PK-like)"/>
    <property type="match status" value="1"/>
</dbReference>
<dbReference type="PROSITE" id="PS50011">
    <property type="entry name" value="PROTEIN_KINASE_DOM"/>
    <property type="match status" value="1"/>
</dbReference>
<evidence type="ECO:0000259" key="5">
    <source>
        <dbReference type="PROSITE" id="PS50011"/>
    </source>
</evidence>
<dbReference type="PANTHER" id="PTHR47976">
    <property type="entry name" value="G-TYPE LECTIN S-RECEPTOR-LIKE SERINE/THREONINE-PROTEIN KINASE SD2-5"/>
    <property type="match status" value="1"/>
</dbReference>
<dbReference type="GO" id="GO:0004672">
    <property type="term" value="F:protein kinase activity"/>
    <property type="evidence" value="ECO:0007669"/>
    <property type="project" value="InterPro"/>
</dbReference>
<dbReference type="PROSITE" id="PS00108">
    <property type="entry name" value="PROTEIN_KINASE_ST"/>
    <property type="match status" value="1"/>
</dbReference>
<keyword evidence="3" id="KW-0325">Glycoprotein</keyword>
<reference evidence="9" key="1">
    <citation type="journal article" date="2020" name="Nat. Commun.">
        <title>Genome assembly of wild tea tree DASZ reveals pedigree and selection history of tea varieties.</title>
        <authorList>
            <person name="Zhang W."/>
            <person name="Zhang Y."/>
            <person name="Qiu H."/>
            <person name="Guo Y."/>
            <person name="Wan H."/>
            <person name="Zhang X."/>
            <person name="Scossa F."/>
            <person name="Alseekh S."/>
            <person name="Zhang Q."/>
            <person name="Wang P."/>
            <person name="Xu L."/>
            <person name="Schmidt M.H."/>
            <person name="Jia X."/>
            <person name="Li D."/>
            <person name="Zhu A."/>
            <person name="Guo F."/>
            <person name="Chen W."/>
            <person name="Ni D."/>
            <person name="Usadel B."/>
            <person name="Fernie A.R."/>
            <person name="Wen W."/>
        </authorList>
    </citation>
    <scope>NUCLEOTIDE SEQUENCE [LARGE SCALE GENOMIC DNA]</scope>
    <source>
        <strain evidence="9">cv. G240</strain>
    </source>
</reference>
<keyword evidence="2" id="KW-0732">Signal</keyword>
<dbReference type="Proteomes" id="UP000593564">
    <property type="component" value="Unassembled WGS sequence"/>
</dbReference>
<proteinExistence type="predicted"/>
<keyword evidence="9" id="KW-1185">Reference proteome</keyword>
<gene>
    <name evidence="8" type="ORF">HYC85_010936</name>
</gene>
<dbReference type="GO" id="GO:0005524">
    <property type="term" value="F:ATP binding"/>
    <property type="evidence" value="ECO:0007669"/>
    <property type="project" value="InterPro"/>
</dbReference>
<evidence type="ECO:0000259" key="6">
    <source>
        <dbReference type="PROSITE" id="PS50026"/>
    </source>
</evidence>
<feature type="domain" description="Bulb-type lectin" evidence="7">
    <location>
        <begin position="329"/>
        <end position="456"/>
    </location>
</feature>
<dbReference type="EMBL" id="JACBKZ010000004">
    <property type="protein sequence ID" value="KAF5952992.1"/>
    <property type="molecule type" value="Genomic_DNA"/>
</dbReference>
<dbReference type="PROSITE" id="PS50026">
    <property type="entry name" value="EGF_3"/>
    <property type="match status" value="1"/>
</dbReference>
<dbReference type="Gene3D" id="2.90.10.10">
    <property type="entry name" value="Bulb-type lectin domain"/>
    <property type="match status" value="2"/>
</dbReference>